<dbReference type="EMBL" id="HBIZ01033994">
    <property type="protein sequence ID" value="CAE0769056.1"/>
    <property type="molecule type" value="Transcribed_RNA"/>
</dbReference>
<sequence>MLVNIKLQKRRMNPSLHLQGHTHTARQHSICIFSFMLCALFAFSTAGQLDELDSASTVSEWLKRVRMDVHGATGLDNELLVAEEEPFPDASDMQGQRHQTAGAWLQQQAMQQQQQQQQHQQQPPVPHVPESADAESPMWQEHNDFLW</sequence>
<gene>
    <name evidence="2" type="ORF">PCAR00345_LOCUS21668</name>
</gene>
<name>A0A7S4BKN9_CHRCT</name>
<accession>A0A7S4BKN9</accession>
<evidence type="ECO:0000256" key="1">
    <source>
        <dbReference type="SAM" id="MobiDB-lite"/>
    </source>
</evidence>
<reference evidence="2" key="1">
    <citation type="submission" date="2021-01" db="EMBL/GenBank/DDBJ databases">
        <authorList>
            <person name="Corre E."/>
            <person name="Pelletier E."/>
            <person name="Niang G."/>
            <person name="Scheremetjew M."/>
            <person name="Finn R."/>
            <person name="Kale V."/>
            <person name="Holt S."/>
            <person name="Cochrane G."/>
            <person name="Meng A."/>
            <person name="Brown T."/>
            <person name="Cohen L."/>
        </authorList>
    </citation>
    <scope>NUCLEOTIDE SEQUENCE</scope>
    <source>
        <strain evidence="2">CCMP645</strain>
    </source>
</reference>
<evidence type="ECO:0000313" key="2">
    <source>
        <dbReference type="EMBL" id="CAE0769056.1"/>
    </source>
</evidence>
<organism evidence="2">
    <name type="scientific">Chrysotila carterae</name>
    <name type="common">Marine alga</name>
    <name type="synonym">Syracosphaera carterae</name>
    <dbReference type="NCBI Taxonomy" id="13221"/>
    <lineage>
        <taxon>Eukaryota</taxon>
        <taxon>Haptista</taxon>
        <taxon>Haptophyta</taxon>
        <taxon>Prymnesiophyceae</taxon>
        <taxon>Isochrysidales</taxon>
        <taxon>Isochrysidaceae</taxon>
        <taxon>Chrysotila</taxon>
    </lineage>
</organism>
<proteinExistence type="predicted"/>
<protein>
    <submittedName>
        <fullName evidence="2">Uncharacterized protein</fullName>
    </submittedName>
</protein>
<feature type="compositionally biased region" description="Low complexity" evidence="1">
    <location>
        <begin position="106"/>
        <end position="122"/>
    </location>
</feature>
<feature type="region of interest" description="Disordered" evidence="1">
    <location>
        <begin position="84"/>
        <end position="147"/>
    </location>
</feature>
<dbReference type="AlphaFoldDB" id="A0A7S4BKN9"/>